<sequence length="347" mass="38119">MKDELFANILGTNEGNLEQRRLFRSLARQTSIYSLTLDEFQNAITEPGKNFGSMNMDEFLKNIWTAEESQAMAAAMDAIAEGSGSGGTADGNSLGMLSRQPSLQRQGSITLPHTLSRKTVDEVWKDINRSATGTSGSAPPAGSVPQERQATFSGMTLEDFLVKAGVVRADMGIGSQGFGPIVEWLQSVAQQQQQQQWQQHQIMQQHVAEVAAAAAYADATGKQMGNGGGLIVGMSTMGMPGPMGAVMAPGMPGRKRGLDSRPTEKIVERRQRRMIKNRESAARSRARKQAYTVELEEEVSQLKEENKRLREQQEALRKAMTEFLKSMSKDPVVPKGKILRRTQTAMW</sequence>
<evidence type="ECO:0000313" key="7">
    <source>
        <dbReference type="Proteomes" id="UP001497512"/>
    </source>
</evidence>
<dbReference type="InterPro" id="IPR043452">
    <property type="entry name" value="BZIP46-like"/>
</dbReference>
<dbReference type="PANTHER" id="PTHR22952">
    <property type="entry name" value="CAMP-RESPONSE ELEMENT BINDING PROTEIN-RELATED"/>
    <property type="match status" value="1"/>
</dbReference>
<keyword evidence="4" id="KW-0175">Coiled coil</keyword>
<evidence type="ECO:0000259" key="5">
    <source>
        <dbReference type="PROSITE" id="PS50217"/>
    </source>
</evidence>
<dbReference type="SMART" id="SM00338">
    <property type="entry name" value="BRLZ"/>
    <property type="match status" value="1"/>
</dbReference>
<comment type="subcellular location">
    <subcellularLocation>
        <location evidence="1">Nucleus</location>
    </subcellularLocation>
</comment>
<protein>
    <recommendedName>
        <fullName evidence="5">BZIP domain-containing protein</fullName>
    </recommendedName>
</protein>
<dbReference type="InterPro" id="IPR004827">
    <property type="entry name" value="bZIP"/>
</dbReference>
<organism evidence="6 7">
    <name type="scientific">Sphagnum troendelagicum</name>
    <dbReference type="NCBI Taxonomy" id="128251"/>
    <lineage>
        <taxon>Eukaryota</taxon>
        <taxon>Viridiplantae</taxon>
        <taxon>Streptophyta</taxon>
        <taxon>Embryophyta</taxon>
        <taxon>Bryophyta</taxon>
        <taxon>Sphagnophytina</taxon>
        <taxon>Sphagnopsida</taxon>
        <taxon>Sphagnales</taxon>
        <taxon>Sphagnaceae</taxon>
        <taxon>Sphagnum</taxon>
    </lineage>
</organism>
<accession>A0ABP0TV77</accession>
<dbReference type="InterPro" id="IPR046347">
    <property type="entry name" value="bZIP_sf"/>
</dbReference>
<evidence type="ECO:0000313" key="6">
    <source>
        <dbReference type="EMBL" id="CAK9205488.1"/>
    </source>
</evidence>
<dbReference type="Proteomes" id="UP001497512">
    <property type="component" value="Chromosome 15"/>
</dbReference>
<evidence type="ECO:0000256" key="2">
    <source>
        <dbReference type="ARBA" id="ARBA00023125"/>
    </source>
</evidence>
<dbReference type="Gene3D" id="1.20.5.170">
    <property type="match status" value="1"/>
</dbReference>
<reference evidence="6" key="1">
    <citation type="submission" date="2024-02" db="EMBL/GenBank/DDBJ databases">
        <authorList>
            <consortium name="ELIXIR-Norway"/>
            <consortium name="Elixir Norway"/>
        </authorList>
    </citation>
    <scope>NUCLEOTIDE SEQUENCE</scope>
</reference>
<gene>
    <name evidence="6" type="ORF">CSSPTR1EN2_LOCUS7873</name>
</gene>
<name>A0ABP0TV77_9BRYO</name>
<dbReference type="PANTHER" id="PTHR22952:SF175">
    <property type="entry name" value="PROTEIN ABSCISIC ACID-INSENSITIVE 5"/>
    <property type="match status" value="1"/>
</dbReference>
<keyword evidence="2" id="KW-0238">DNA-binding</keyword>
<keyword evidence="7" id="KW-1185">Reference proteome</keyword>
<dbReference type="CDD" id="cd14707">
    <property type="entry name" value="bZIP_plant_BZIP46"/>
    <property type="match status" value="1"/>
</dbReference>
<dbReference type="SUPFAM" id="SSF57959">
    <property type="entry name" value="Leucine zipper domain"/>
    <property type="match status" value="1"/>
</dbReference>
<dbReference type="PROSITE" id="PS00036">
    <property type="entry name" value="BZIP_BASIC"/>
    <property type="match status" value="1"/>
</dbReference>
<feature type="domain" description="BZIP" evidence="5">
    <location>
        <begin position="267"/>
        <end position="323"/>
    </location>
</feature>
<dbReference type="PROSITE" id="PS50217">
    <property type="entry name" value="BZIP"/>
    <property type="match status" value="1"/>
</dbReference>
<dbReference type="EMBL" id="OZ019907">
    <property type="protein sequence ID" value="CAK9205488.1"/>
    <property type="molecule type" value="Genomic_DNA"/>
</dbReference>
<evidence type="ECO:0000256" key="4">
    <source>
        <dbReference type="SAM" id="Coils"/>
    </source>
</evidence>
<dbReference type="Pfam" id="PF00170">
    <property type="entry name" value="bZIP_1"/>
    <property type="match status" value="1"/>
</dbReference>
<feature type="coiled-coil region" evidence="4">
    <location>
        <begin position="285"/>
        <end position="322"/>
    </location>
</feature>
<evidence type="ECO:0000256" key="3">
    <source>
        <dbReference type="ARBA" id="ARBA00023242"/>
    </source>
</evidence>
<evidence type="ECO:0000256" key="1">
    <source>
        <dbReference type="ARBA" id="ARBA00004123"/>
    </source>
</evidence>
<proteinExistence type="predicted"/>
<keyword evidence="3" id="KW-0539">Nucleus</keyword>